<protein>
    <submittedName>
        <fullName evidence="2">DUF3786 domain-containing protein</fullName>
    </submittedName>
</protein>
<reference evidence="2 3" key="1">
    <citation type="submission" date="2023-04" db="EMBL/GenBank/DDBJ databases">
        <authorList>
            <person name="Hsu D."/>
        </authorList>
    </citation>
    <scope>NUCLEOTIDE SEQUENCE [LARGE SCALE GENOMIC DNA]</scope>
    <source>
        <strain evidence="2 3">MK1</strain>
    </source>
</reference>
<feature type="domain" description="DUF3786" evidence="1">
    <location>
        <begin position="22"/>
        <end position="191"/>
    </location>
</feature>
<evidence type="ECO:0000313" key="2">
    <source>
        <dbReference type="EMBL" id="WRO22480.1"/>
    </source>
</evidence>
<dbReference type="RefSeq" id="WP_366921892.1">
    <property type="nucleotide sequence ID" value="NZ_CP121694.1"/>
</dbReference>
<accession>A0AAU0UNH7</accession>
<proteinExistence type="predicted"/>
<sequence>MTGSNLDVTLTEALTQLRKASPKDVSDRAGVEFLAEQGLFRLKYFNSGIDISYPDGKFINTELPLIERILILHYLVAASGNPIEKDYISFKELPGGEIYNTPFTNRSIRPFLQLFGSSPEEFRGAATNLGGKPETLGDVSFTFAALPRVPVTVVLWEGDEEFDASANILFNRSASGYLPTEDFAFLAGLTVSKLKSLAEAER</sequence>
<evidence type="ECO:0000313" key="3">
    <source>
        <dbReference type="Proteomes" id="UP001329915"/>
    </source>
</evidence>
<keyword evidence="3" id="KW-1185">Reference proteome</keyword>
<dbReference type="AlphaFoldDB" id="A0AAU0UNH7"/>
<dbReference type="KEGG" id="dbc:MFMK1_002310"/>
<gene>
    <name evidence="2" type="ORF">MFMK1_002310</name>
</gene>
<dbReference type="Proteomes" id="UP001329915">
    <property type="component" value="Chromosome"/>
</dbReference>
<dbReference type="EMBL" id="CP121694">
    <property type="protein sequence ID" value="WRO22480.1"/>
    <property type="molecule type" value="Genomic_DNA"/>
</dbReference>
<evidence type="ECO:0000259" key="1">
    <source>
        <dbReference type="Pfam" id="PF12654"/>
    </source>
</evidence>
<name>A0AAU0UNH7_9FIRM</name>
<dbReference type="InterPro" id="IPR024264">
    <property type="entry name" value="DUF3786"/>
</dbReference>
<dbReference type="Pfam" id="PF12654">
    <property type="entry name" value="DUF3786"/>
    <property type="match status" value="1"/>
</dbReference>
<organism evidence="2 3">
    <name type="scientific">Metallumcola ferriviriculae</name>
    <dbReference type="NCBI Taxonomy" id="3039180"/>
    <lineage>
        <taxon>Bacteria</taxon>
        <taxon>Bacillati</taxon>
        <taxon>Bacillota</taxon>
        <taxon>Clostridia</taxon>
        <taxon>Neomoorellales</taxon>
        <taxon>Desulfitibacteraceae</taxon>
        <taxon>Metallumcola</taxon>
    </lineage>
</organism>